<dbReference type="Bgee" id="WBGene00022325">
    <property type="expression patterns" value="Expressed in adult organism and 1 other cell type or tissue"/>
</dbReference>
<dbReference type="PaxDb" id="6239-Y82E9BL.8"/>
<dbReference type="SMART" id="SM00256">
    <property type="entry name" value="FBOX"/>
    <property type="match status" value="1"/>
</dbReference>
<dbReference type="CDD" id="cd22150">
    <property type="entry name" value="F-box_CeFBXA-like"/>
    <property type="match status" value="1"/>
</dbReference>
<dbReference type="CTD" id="3565750"/>
<reference evidence="2 3" key="1">
    <citation type="journal article" date="1998" name="Science">
        <title>Genome sequence of the nematode C. elegans: a platform for investigating biology.</title>
        <authorList>
            <consortium name="The C. elegans sequencing consortium"/>
            <person name="Sulson J.E."/>
            <person name="Waterston R."/>
        </authorList>
    </citation>
    <scope>NUCLEOTIDE SEQUENCE [LARGE SCALE GENOMIC DNA]</scope>
    <source>
        <strain evidence="2 3">Bristol N2</strain>
    </source>
</reference>
<keyword evidence="3" id="KW-1185">Reference proteome</keyword>
<dbReference type="FunCoup" id="Q95XB7">
    <property type="interactions" value="16"/>
</dbReference>
<dbReference type="Pfam" id="PF01827">
    <property type="entry name" value="FTH"/>
    <property type="match status" value="1"/>
</dbReference>
<dbReference type="PANTHER" id="PTHR23015">
    <property type="entry name" value="UNCHARACTERIZED C.ELEGANS PROTEIN"/>
    <property type="match status" value="1"/>
</dbReference>
<dbReference type="Pfam" id="PF00646">
    <property type="entry name" value="F-box"/>
    <property type="match status" value="1"/>
</dbReference>
<dbReference type="InterPro" id="IPR040161">
    <property type="entry name" value="FB224"/>
</dbReference>
<dbReference type="InterPro" id="IPR001810">
    <property type="entry name" value="F-box_dom"/>
</dbReference>
<evidence type="ECO:0000313" key="2">
    <source>
        <dbReference type="EMBL" id="CCD73894.1"/>
    </source>
</evidence>
<dbReference type="PhylomeDB" id="Q95XB7"/>
<dbReference type="WormBase" id="Y82E9BL.8">
    <property type="protein sequence ID" value="CE27550"/>
    <property type="gene ID" value="WBGene00022325"/>
    <property type="gene designation" value="fbxa-5"/>
</dbReference>
<dbReference type="PANTHER" id="PTHR23015:SF4">
    <property type="entry name" value="DUF38 DOMAIN-CONTAINING PROTEIN-RELATED"/>
    <property type="match status" value="1"/>
</dbReference>
<organism evidence="2 3">
    <name type="scientific">Caenorhabditis elegans</name>
    <dbReference type="NCBI Taxonomy" id="6239"/>
    <lineage>
        <taxon>Eukaryota</taxon>
        <taxon>Metazoa</taxon>
        <taxon>Ecdysozoa</taxon>
        <taxon>Nematoda</taxon>
        <taxon>Chromadorea</taxon>
        <taxon>Rhabditida</taxon>
        <taxon>Rhabditina</taxon>
        <taxon>Rhabditomorpha</taxon>
        <taxon>Rhabditoidea</taxon>
        <taxon>Rhabditidae</taxon>
        <taxon>Peloderinae</taxon>
        <taxon>Caenorhabditis</taxon>
    </lineage>
</organism>
<dbReference type="EMBL" id="BX284603">
    <property type="protein sequence ID" value="CCD73894.1"/>
    <property type="molecule type" value="Genomic_DNA"/>
</dbReference>
<dbReference type="InterPro" id="IPR036047">
    <property type="entry name" value="F-box-like_dom_sf"/>
</dbReference>
<gene>
    <name evidence="2 4" type="primary">fbxa-5</name>
    <name evidence="2" type="ORF">CELE_Y82E9BL.8</name>
    <name evidence="4" type="ORF">Y82E9BL.8</name>
</gene>
<dbReference type="HOGENOM" id="CLU_030831_3_1_1"/>
<accession>Q95XB7</accession>
<evidence type="ECO:0000313" key="4">
    <source>
        <dbReference type="WormBase" id="Y82E9BL.8"/>
    </source>
</evidence>
<sequence>MSDQQADLTEKRGKALDMWIEMKCIRLMSGLTPVYPTLVDLPSEIIDHVLEKLEHIDRLPCRKVCRNLRYAVDELGLHFKEIELRLRSQEIILNLDNHQVGYSNLDGCSIVTLNKLEPTISCENFMKLAIKDLELLSKHTSRLCLRNVTGNKDYNVQALTNTLEAPVQMKKVIFWSFSFNDLLSILPYFNAEDMEFNNIHATKIKIEMISHLEQWKQAKIVSFSNFTFGSHLIENFFHFERFTIKMEDFPLESAIKIRDNLMKRITFNSCLIEFHGDNRLELARVFKPDFTFGICNFDYLNDNDTFGIKCTKLETQYFLFSIVRFL</sequence>
<dbReference type="OrthoDB" id="2095648at2759"/>
<dbReference type="Proteomes" id="UP000001940">
    <property type="component" value="Chromosome III"/>
</dbReference>
<evidence type="ECO:0000259" key="1">
    <source>
        <dbReference type="PROSITE" id="PS50181"/>
    </source>
</evidence>
<dbReference type="InterPro" id="IPR002900">
    <property type="entry name" value="DUF38/FTH_CAE_spp"/>
</dbReference>
<feature type="domain" description="F-box" evidence="1">
    <location>
        <begin position="35"/>
        <end position="82"/>
    </location>
</feature>
<dbReference type="SUPFAM" id="SSF81383">
    <property type="entry name" value="F-box domain"/>
    <property type="match status" value="1"/>
</dbReference>
<evidence type="ECO:0000313" key="3">
    <source>
        <dbReference type="Proteomes" id="UP000001940"/>
    </source>
</evidence>
<dbReference type="AlphaFoldDB" id="Q95XB7"/>
<dbReference type="GeneID" id="3565750"/>
<dbReference type="InParanoid" id="Q95XB7"/>
<dbReference type="PROSITE" id="PS50181">
    <property type="entry name" value="FBOX"/>
    <property type="match status" value="1"/>
</dbReference>
<name>Q95XB7_CAEEL</name>
<proteinExistence type="predicted"/>
<dbReference type="UCSC" id="Y82E9BL.8">
    <property type="organism name" value="c. elegans"/>
</dbReference>
<dbReference type="KEGG" id="cel:CELE_Y82E9BL.8"/>
<dbReference type="RefSeq" id="NP_497385.1">
    <property type="nucleotide sequence ID" value="NM_064984.4"/>
</dbReference>
<protein>
    <submittedName>
        <fullName evidence="2">F-box domain-containing protein</fullName>
    </submittedName>
</protein>
<dbReference type="AGR" id="WB:WBGene00022325"/>